<dbReference type="Gene3D" id="3.60.21.10">
    <property type="match status" value="1"/>
</dbReference>
<dbReference type="EMBL" id="PRKQ01000013">
    <property type="protein sequence ID" value="PPB02241.1"/>
    <property type="molecule type" value="Genomic_DNA"/>
</dbReference>
<feature type="domain" description="Calcineurin-like phosphoesterase" evidence="2">
    <location>
        <begin position="10"/>
        <end position="197"/>
    </location>
</feature>
<dbReference type="GO" id="GO:0005737">
    <property type="term" value="C:cytoplasm"/>
    <property type="evidence" value="ECO:0007669"/>
    <property type="project" value="TreeGrafter"/>
</dbReference>
<reference evidence="3 4" key="1">
    <citation type="submission" date="2018-02" db="EMBL/GenBank/DDBJ databases">
        <title>Comparative analysis of genomes of three Brevibacillus laterosporus strains producers of potent antimicrobials isolated from silage.</title>
        <authorList>
            <person name="Kojic M."/>
            <person name="Miljkovic M."/>
            <person name="Studholme D."/>
            <person name="Filipic B."/>
        </authorList>
    </citation>
    <scope>NUCLEOTIDE SEQUENCE [LARGE SCALE GENOMIC DNA]</scope>
    <source>
        <strain evidence="3 4">BGSP11</strain>
    </source>
</reference>
<dbReference type="PANTHER" id="PTHR42850:SF2">
    <property type="entry name" value="BLL5683 PROTEIN"/>
    <property type="match status" value="1"/>
</dbReference>
<dbReference type="InterPro" id="IPR011152">
    <property type="entry name" value="Pesterase_MJ0912"/>
</dbReference>
<comment type="similarity">
    <text evidence="1">Belongs to the metallophosphoesterase superfamily. YfcE family.</text>
</comment>
<dbReference type="GO" id="GO:0016791">
    <property type="term" value="F:phosphatase activity"/>
    <property type="evidence" value="ECO:0007669"/>
    <property type="project" value="TreeGrafter"/>
</dbReference>
<dbReference type="PANTHER" id="PTHR42850">
    <property type="entry name" value="METALLOPHOSPHOESTERASE"/>
    <property type="match status" value="1"/>
</dbReference>
<dbReference type="InterPro" id="IPR024654">
    <property type="entry name" value="Calcineurin-like_PHP_lpxH"/>
</dbReference>
<dbReference type="CDD" id="cd00838">
    <property type="entry name" value="MPP_superfamily"/>
    <property type="match status" value="1"/>
</dbReference>
<accession>A0AAP8U532</accession>
<dbReference type="Pfam" id="PF12850">
    <property type="entry name" value="Metallophos_2"/>
    <property type="match status" value="1"/>
</dbReference>
<sequence length="254" mass="28638">MKEGGEDVERIAVISDIHGNIPALEAVLKDIEKRGIQEIYCLGDLAGKGPEPEKAVDMIKEKCSVTVRGNWDDFIGNPTEDEAFLWQQRRLGEDRIRYLNTLPFSYDFWMSGRLIRLFHASADSVFHRVRFTSPLEERLAMFENTEATGNREHTPDVVIYGDVHHAFIQGLKAKSLCNAGSVGNPLDMTQPSYMVLEGELHKQQPSSFSMSIVRVPYDVEIAIQVAIDEGLPAIELAAYKKELRTGRYRGLPDE</sequence>
<name>A0AAP8U532_BRELA</name>
<gene>
    <name evidence="3" type="ORF">C4A77_12380</name>
</gene>
<proteinExistence type="inferred from homology"/>
<comment type="caution">
    <text evidence="3">The sequence shown here is derived from an EMBL/GenBank/DDBJ whole genome shotgun (WGS) entry which is preliminary data.</text>
</comment>
<evidence type="ECO:0000259" key="2">
    <source>
        <dbReference type="Pfam" id="PF12850"/>
    </source>
</evidence>
<dbReference type="InterPro" id="IPR029052">
    <property type="entry name" value="Metallo-depent_PP-like"/>
</dbReference>
<organism evidence="3 4">
    <name type="scientific">Brevibacillus laterosporus</name>
    <name type="common">Bacillus laterosporus</name>
    <dbReference type="NCBI Taxonomy" id="1465"/>
    <lineage>
        <taxon>Bacteria</taxon>
        <taxon>Bacillati</taxon>
        <taxon>Bacillota</taxon>
        <taxon>Bacilli</taxon>
        <taxon>Bacillales</taxon>
        <taxon>Paenibacillaceae</taxon>
        <taxon>Brevibacillus</taxon>
    </lineage>
</organism>
<evidence type="ECO:0000256" key="1">
    <source>
        <dbReference type="ARBA" id="ARBA00008950"/>
    </source>
</evidence>
<evidence type="ECO:0000313" key="3">
    <source>
        <dbReference type="EMBL" id="PPB02241.1"/>
    </source>
</evidence>
<dbReference type="AlphaFoldDB" id="A0AAP8U532"/>
<protein>
    <submittedName>
        <fullName evidence="3">Metallophosphatase family protein</fullName>
    </submittedName>
</protein>
<dbReference type="Proteomes" id="UP000239759">
    <property type="component" value="Unassembled WGS sequence"/>
</dbReference>
<dbReference type="InterPro" id="IPR050126">
    <property type="entry name" value="Ap4A_hydrolase"/>
</dbReference>
<dbReference type="SUPFAM" id="SSF56300">
    <property type="entry name" value="Metallo-dependent phosphatases"/>
    <property type="match status" value="1"/>
</dbReference>
<dbReference type="PIRSF" id="PIRSF000883">
    <property type="entry name" value="Pesterase_MJ0912"/>
    <property type="match status" value="1"/>
</dbReference>
<evidence type="ECO:0000313" key="4">
    <source>
        <dbReference type="Proteomes" id="UP000239759"/>
    </source>
</evidence>